<accession>A0AA35TPM1</accession>
<comment type="caution">
    <text evidence="5">The sequence shown here is derived from an EMBL/GenBank/DDBJ whole genome shotgun (WGS) entry which is preliminary data.</text>
</comment>
<evidence type="ECO:0000256" key="2">
    <source>
        <dbReference type="ARBA" id="ARBA00022803"/>
    </source>
</evidence>
<evidence type="ECO:0000256" key="1">
    <source>
        <dbReference type="ARBA" id="ARBA00022737"/>
    </source>
</evidence>
<proteinExistence type="predicted"/>
<protein>
    <submittedName>
        <fullName evidence="5">Nephrocystin-3</fullName>
    </submittedName>
</protein>
<evidence type="ECO:0000313" key="5">
    <source>
        <dbReference type="EMBL" id="CAI8051469.1"/>
    </source>
</evidence>
<dbReference type="EMBL" id="CASHTH010003932">
    <property type="protein sequence ID" value="CAI8051469.1"/>
    <property type="molecule type" value="Genomic_DNA"/>
</dbReference>
<name>A0AA35TPM1_GEOBA</name>
<dbReference type="PROSITE" id="PS50005">
    <property type="entry name" value="TPR"/>
    <property type="match status" value="1"/>
</dbReference>
<dbReference type="InterPro" id="IPR011990">
    <property type="entry name" value="TPR-like_helical_dom_sf"/>
</dbReference>
<dbReference type="AlphaFoldDB" id="A0AA35TPM1"/>
<dbReference type="Gene3D" id="1.25.40.10">
    <property type="entry name" value="Tetratricopeptide repeat domain"/>
    <property type="match status" value="2"/>
</dbReference>
<dbReference type="Pfam" id="PF24885">
    <property type="entry name" value="TPR_NPHP3"/>
    <property type="match status" value="1"/>
</dbReference>
<evidence type="ECO:0000259" key="4">
    <source>
        <dbReference type="Pfam" id="PF24885"/>
    </source>
</evidence>
<sequence>MVFSWELLDITGLADTLLRLTVCELQRRSILQTCGGLLQLTHHDVQGAVQLKYSHLSSSESLLQWTEQLTTYYLQSSSSLMSRTAEEVPWQLQRADLKKELYHTVLNVDILLQLYSGGHGEELLGYWRELDRNLNVMAAQYYTALRAIEEQQEGSMSQPPERMCSMFRTVGKVLDSLGFSDEALPLFQHSLQLCEANFEPDGVEIAQAFTDIADTYTHISRYGAAEEYYYQALAIYEANPDVSPAQVLKVVEALVGVLEKLNGADVAQALSTKAFAMKNMTKMTHTPSNILKSRAAKLEQYCSQQESEDDPAIAHKLNEMAVLLSLFGDASLAEELFLRSWKAYESQYGDSDVKVVTPLQNLALFYTKTDCLEKATSLYEEVYEILKKNSATSSQQMTEVIGKLATLYRQQNRLDLAEPFQV</sequence>
<dbReference type="Proteomes" id="UP001174909">
    <property type="component" value="Unassembled WGS sequence"/>
</dbReference>
<evidence type="ECO:0000256" key="3">
    <source>
        <dbReference type="PROSITE-ProRule" id="PRU00339"/>
    </source>
</evidence>
<reference evidence="5" key="1">
    <citation type="submission" date="2023-03" db="EMBL/GenBank/DDBJ databases">
        <authorList>
            <person name="Steffen K."/>
            <person name="Cardenas P."/>
        </authorList>
    </citation>
    <scope>NUCLEOTIDE SEQUENCE</scope>
</reference>
<dbReference type="InterPro" id="IPR056885">
    <property type="entry name" value="TPR_NPHP3"/>
</dbReference>
<keyword evidence="2 3" id="KW-0802">TPR repeat</keyword>
<gene>
    <name evidence="5" type="ORF">GBAR_LOCUS28175</name>
</gene>
<keyword evidence="6" id="KW-1185">Reference proteome</keyword>
<dbReference type="InterPro" id="IPR019734">
    <property type="entry name" value="TPR_rpt"/>
</dbReference>
<dbReference type="PANTHER" id="PTHR45641">
    <property type="entry name" value="TETRATRICOPEPTIDE REPEAT PROTEIN (AFU_ORTHOLOGUE AFUA_6G03870)"/>
    <property type="match status" value="1"/>
</dbReference>
<feature type="domain" description="Nephrocystin-3 TPR-repeats region" evidence="4">
    <location>
        <begin position="68"/>
        <end position="300"/>
    </location>
</feature>
<dbReference type="SMART" id="SM00028">
    <property type="entry name" value="TPR"/>
    <property type="match status" value="3"/>
</dbReference>
<dbReference type="PANTHER" id="PTHR45641:SF19">
    <property type="entry name" value="NEPHROCYSTIN-3"/>
    <property type="match status" value="1"/>
</dbReference>
<evidence type="ECO:0000313" key="6">
    <source>
        <dbReference type="Proteomes" id="UP001174909"/>
    </source>
</evidence>
<feature type="repeat" description="TPR" evidence="3">
    <location>
        <begin position="206"/>
        <end position="239"/>
    </location>
</feature>
<keyword evidence="1" id="KW-0677">Repeat</keyword>
<dbReference type="SUPFAM" id="SSF48452">
    <property type="entry name" value="TPR-like"/>
    <property type="match status" value="2"/>
</dbReference>
<organism evidence="5 6">
    <name type="scientific">Geodia barretti</name>
    <name type="common">Barrett's horny sponge</name>
    <dbReference type="NCBI Taxonomy" id="519541"/>
    <lineage>
        <taxon>Eukaryota</taxon>
        <taxon>Metazoa</taxon>
        <taxon>Porifera</taxon>
        <taxon>Demospongiae</taxon>
        <taxon>Heteroscleromorpha</taxon>
        <taxon>Tetractinellida</taxon>
        <taxon>Astrophorina</taxon>
        <taxon>Geodiidae</taxon>
        <taxon>Geodia</taxon>
    </lineage>
</organism>